<sequence length="145" mass="17046">MHSLKHEREAERNERIEVMFSRFSDAGKYVISRLGDGIRSHRDIRLKSLFLNWEARGLDSQIRVESADLKTIDFLTTERPTMARDYAEQHLRRYTLEYDPDSYGFALDYEQPRMEVLALSFDELTSALLEGMPDSITSQVPLWRE</sequence>
<dbReference type="EMBL" id="LZSX01000074">
    <property type="protein sequence ID" value="OBB81782.1"/>
    <property type="molecule type" value="Genomic_DNA"/>
</dbReference>
<evidence type="ECO:0000313" key="2">
    <source>
        <dbReference type="Proteomes" id="UP000091914"/>
    </source>
</evidence>
<reference evidence="1 2" key="1">
    <citation type="submission" date="2016-06" db="EMBL/GenBank/DDBJ databases">
        <authorList>
            <person name="Kjaerup R.B."/>
            <person name="Dalgaard T.S."/>
            <person name="Juul-Madsen H.R."/>
        </authorList>
    </citation>
    <scope>NUCLEOTIDE SEQUENCE [LARGE SCALE GENOMIC DNA]</scope>
    <source>
        <strain evidence="1 2">852002-51834_SCH5396731</strain>
    </source>
</reference>
<evidence type="ECO:0000313" key="1">
    <source>
        <dbReference type="EMBL" id="OBB81782.1"/>
    </source>
</evidence>
<gene>
    <name evidence="1" type="ORF">A5760_15750</name>
</gene>
<dbReference type="AlphaFoldDB" id="A0A1A0VEW1"/>
<organism evidence="1 2">
    <name type="scientific">Mycobacterium colombiense</name>
    <dbReference type="NCBI Taxonomy" id="339268"/>
    <lineage>
        <taxon>Bacteria</taxon>
        <taxon>Bacillati</taxon>
        <taxon>Actinomycetota</taxon>
        <taxon>Actinomycetes</taxon>
        <taxon>Mycobacteriales</taxon>
        <taxon>Mycobacteriaceae</taxon>
        <taxon>Mycobacterium</taxon>
        <taxon>Mycobacterium avium complex (MAC)</taxon>
    </lineage>
</organism>
<name>A0A1A0VEW1_9MYCO</name>
<comment type="caution">
    <text evidence="1">The sequence shown here is derived from an EMBL/GenBank/DDBJ whole genome shotgun (WGS) entry which is preliminary data.</text>
</comment>
<dbReference type="OrthoDB" id="4730602at2"/>
<proteinExistence type="predicted"/>
<accession>A0A1A0VEW1</accession>
<dbReference type="Proteomes" id="UP000091914">
    <property type="component" value="Unassembled WGS sequence"/>
</dbReference>
<protein>
    <submittedName>
        <fullName evidence="1">Uncharacterized protein</fullName>
    </submittedName>
</protein>